<feature type="transmembrane region" description="Helical" evidence="7">
    <location>
        <begin position="443"/>
        <end position="463"/>
    </location>
</feature>
<comment type="subcellular location">
    <subcellularLocation>
        <location evidence="1">Cell membrane</location>
        <topology evidence="1">Multi-pass membrane protein</topology>
    </subcellularLocation>
</comment>
<name>A0A4R4RLZ4_9ACTN</name>
<proteinExistence type="predicted"/>
<feature type="compositionally biased region" description="Basic residues" evidence="6">
    <location>
        <begin position="1"/>
        <end position="30"/>
    </location>
</feature>
<evidence type="ECO:0000256" key="7">
    <source>
        <dbReference type="SAM" id="Phobius"/>
    </source>
</evidence>
<organism evidence="9 10">
    <name type="scientific">Jiangella ureilytica</name>
    <dbReference type="NCBI Taxonomy" id="2530374"/>
    <lineage>
        <taxon>Bacteria</taxon>
        <taxon>Bacillati</taxon>
        <taxon>Actinomycetota</taxon>
        <taxon>Actinomycetes</taxon>
        <taxon>Jiangellales</taxon>
        <taxon>Jiangellaceae</taxon>
        <taxon>Jiangella</taxon>
    </lineage>
</organism>
<feature type="transmembrane region" description="Helical" evidence="7">
    <location>
        <begin position="139"/>
        <end position="163"/>
    </location>
</feature>
<evidence type="ECO:0000313" key="9">
    <source>
        <dbReference type="EMBL" id="TDC50600.1"/>
    </source>
</evidence>
<dbReference type="EMBL" id="SMKL01000029">
    <property type="protein sequence ID" value="TDC50600.1"/>
    <property type="molecule type" value="Genomic_DNA"/>
</dbReference>
<feature type="transmembrane region" description="Helical" evidence="7">
    <location>
        <begin position="169"/>
        <end position="189"/>
    </location>
</feature>
<feature type="domain" description="Major facilitator superfamily (MFS) profile" evidence="8">
    <location>
        <begin position="352"/>
        <end position="532"/>
    </location>
</feature>
<feature type="transmembrane region" description="Helical" evidence="7">
    <location>
        <begin position="227"/>
        <end position="244"/>
    </location>
</feature>
<dbReference type="OrthoDB" id="145388at2"/>
<dbReference type="GO" id="GO:0005886">
    <property type="term" value="C:plasma membrane"/>
    <property type="evidence" value="ECO:0007669"/>
    <property type="project" value="UniProtKB-SubCell"/>
</dbReference>
<evidence type="ECO:0000256" key="1">
    <source>
        <dbReference type="ARBA" id="ARBA00004651"/>
    </source>
</evidence>
<accession>A0A4R4RLZ4</accession>
<feature type="transmembrane region" description="Helical" evidence="7">
    <location>
        <begin position="355"/>
        <end position="376"/>
    </location>
</feature>
<dbReference type="PANTHER" id="PTHR23513:SF6">
    <property type="entry name" value="MAJOR FACILITATOR SUPERFAMILY ASSOCIATED DOMAIN-CONTAINING PROTEIN"/>
    <property type="match status" value="1"/>
</dbReference>
<dbReference type="CDD" id="cd06173">
    <property type="entry name" value="MFS_MefA_like"/>
    <property type="match status" value="1"/>
</dbReference>
<dbReference type="InterPro" id="IPR020846">
    <property type="entry name" value="MFS_dom"/>
</dbReference>
<evidence type="ECO:0000256" key="2">
    <source>
        <dbReference type="ARBA" id="ARBA00022475"/>
    </source>
</evidence>
<feature type="transmembrane region" description="Helical" evidence="7">
    <location>
        <begin position="277"/>
        <end position="298"/>
    </location>
</feature>
<sequence length="532" mass="55947">MARLPRRQRAGPLRPLRRRQRRGRPARGRRVPASAVRPARALARGRVPAGAARVGRGDHELHGAPSPAARGAGPAQCRAHRRRRRLARHRGRARERGRPRRRVEDRRGAGPHVPRRGAGRPVTVEAARDRRLGPSFTRLWGAAIGSNLSDGFAATAAPLLAATLTRDPVLISLVGVAQFLPWLLLGVLSGSVVDRYDRRRVAAVACAVRAVVAAGVCVLVATDTMVMAVLVAAVLVFGAFETVADGSMQAMVPSIAGRDGDGARLVRANSRLQGTEVVAQNFVAAPLAGVLFAVAAALPFVAHSAGYVLAAVLVLMLPIGAGRAHRGDQPKEKVTRRSLAEGIRFLAGHPVLSRLWALNIVLAMLNALAQAVFVLYVLELLDLPEAVYGVFAMAAAVGAVLGALVAPRLIRRLGRGRVMLGSVLLTGTSYALCGFVPHVAAASAGLVIVGGSVAAWNIVSITVRQELVPDRLLGRVHGAWRTFGWGLMPVGTLLGGLLGSIDLRLPFIVGGMGIAAGGLLLGRTLSVLSKTD</sequence>
<feature type="compositionally biased region" description="Basic residues" evidence="6">
    <location>
        <begin position="78"/>
        <end position="101"/>
    </location>
</feature>
<keyword evidence="2" id="KW-1003">Cell membrane</keyword>
<comment type="caution">
    <text evidence="9">The sequence shown here is derived from an EMBL/GenBank/DDBJ whole genome shotgun (WGS) entry which is preliminary data.</text>
</comment>
<evidence type="ECO:0000313" key="10">
    <source>
        <dbReference type="Proteomes" id="UP000295621"/>
    </source>
</evidence>
<gene>
    <name evidence="9" type="ORF">E1212_14610</name>
</gene>
<dbReference type="PANTHER" id="PTHR23513">
    <property type="entry name" value="INTEGRAL MEMBRANE EFFLUX PROTEIN-RELATED"/>
    <property type="match status" value="1"/>
</dbReference>
<evidence type="ECO:0000256" key="4">
    <source>
        <dbReference type="ARBA" id="ARBA00022989"/>
    </source>
</evidence>
<feature type="region of interest" description="Disordered" evidence="6">
    <location>
        <begin position="1"/>
        <end position="127"/>
    </location>
</feature>
<keyword evidence="5 7" id="KW-0472">Membrane</keyword>
<dbReference type="AlphaFoldDB" id="A0A4R4RLZ4"/>
<dbReference type="InterPro" id="IPR011701">
    <property type="entry name" value="MFS"/>
</dbReference>
<feature type="compositionally biased region" description="Low complexity" evidence="6">
    <location>
        <begin position="31"/>
        <end position="54"/>
    </location>
</feature>
<dbReference type="PROSITE" id="PS50850">
    <property type="entry name" value="MFS"/>
    <property type="match status" value="1"/>
</dbReference>
<reference evidence="9 10" key="1">
    <citation type="submission" date="2019-02" db="EMBL/GenBank/DDBJ databases">
        <title>Draft genome sequences of novel Actinobacteria.</title>
        <authorList>
            <person name="Sahin N."/>
            <person name="Ay H."/>
            <person name="Saygin H."/>
        </authorList>
    </citation>
    <scope>NUCLEOTIDE SEQUENCE [LARGE SCALE GENOMIC DNA]</scope>
    <source>
        <strain evidence="9 10">KC603</strain>
    </source>
</reference>
<feature type="transmembrane region" description="Helical" evidence="7">
    <location>
        <begin position="304"/>
        <end position="321"/>
    </location>
</feature>
<feature type="transmembrane region" description="Helical" evidence="7">
    <location>
        <begin position="507"/>
        <end position="528"/>
    </location>
</feature>
<keyword evidence="4 7" id="KW-1133">Transmembrane helix</keyword>
<dbReference type="Pfam" id="PF07690">
    <property type="entry name" value="MFS_1"/>
    <property type="match status" value="1"/>
</dbReference>
<evidence type="ECO:0000259" key="8">
    <source>
        <dbReference type="PROSITE" id="PS50850"/>
    </source>
</evidence>
<feature type="transmembrane region" description="Helical" evidence="7">
    <location>
        <begin position="201"/>
        <end position="221"/>
    </location>
</feature>
<feature type="compositionally biased region" description="Low complexity" evidence="6">
    <location>
        <begin position="63"/>
        <end position="75"/>
    </location>
</feature>
<keyword evidence="10" id="KW-1185">Reference proteome</keyword>
<dbReference type="SUPFAM" id="SSF103473">
    <property type="entry name" value="MFS general substrate transporter"/>
    <property type="match status" value="1"/>
</dbReference>
<keyword evidence="3 7" id="KW-0812">Transmembrane</keyword>
<evidence type="ECO:0000256" key="5">
    <source>
        <dbReference type="ARBA" id="ARBA00023136"/>
    </source>
</evidence>
<dbReference type="InterPro" id="IPR036259">
    <property type="entry name" value="MFS_trans_sf"/>
</dbReference>
<feature type="transmembrane region" description="Helical" evidence="7">
    <location>
        <begin position="483"/>
        <end position="501"/>
    </location>
</feature>
<dbReference type="Proteomes" id="UP000295621">
    <property type="component" value="Unassembled WGS sequence"/>
</dbReference>
<feature type="transmembrane region" description="Helical" evidence="7">
    <location>
        <begin position="418"/>
        <end position="437"/>
    </location>
</feature>
<dbReference type="GO" id="GO:0022857">
    <property type="term" value="F:transmembrane transporter activity"/>
    <property type="evidence" value="ECO:0007669"/>
    <property type="project" value="InterPro"/>
</dbReference>
<protein>
    <submittedName>
        <fullName evidence="9">MFS transporter</fullName>
    </submittedName>
</protein>
<dbReference type="Gene3D" id="1.20.1250.20">
    <property type="entry name" value="MFS general substrate transporter like domains"/>
    <property type="match status" value="1"/>
</dbReference>
<evidence type="ECO:0000256" key="6">
    <source>
        <dbReference type="SAM" id="MobiDB-lite"/>
    </source>
</evidence>
<feature type="transmembrane region" description="Helical" evidence="7">
    <location>
        <begin position="388"/>
        <end position="406"/>
    </location>
</feature>
<evidence type="ECO:0000256" key="3">
    <source>
        <dbReference type="ARBA" id="ARBA00022692"/>
    </source>
</evidence>